<accession>A0A3D9VDU9</accession>
<dbReference type="OrthoDB" id="9760654at2"/>
<organism evidence="4 5">
    <name type="scientific">Thermasporomyces composti</name>
    <dbReference type="NCBI Taxonomy" id="696763"/>
    <lineage>
        <taxon>Bacteria</taxon>
        <taxon>Bacillati</taxon>
        <taxon>Actinomycetota</taxon>
        <taxon>Actinomycetes</taxon>
        <taxon>Propionibacteriales</taxon>
        <taxon>Nocardioidaceae</taxon>
        <taxon>Thermasporomyces</taxon>
    </lineage>
</organism>
<dbReference type="Proteomes" id="UP000256485">
    <property type="component" value="Unassembled WGS sequence"/>
</dbReference>
<evidence type="ECO:0000313" key="5">
    <source>
        <dbReference type="Proteomes" id="UP000256485"/>
    </source>
</evidence>
<dbReference type="InterPro" id="IPR032379">
    <property type="entry name" value="DUF4874"/>
</dbReference>
<dbReference type="RefSeq" id="WP_115850760.1">
    <property type="nucleotide sequence ID" value="NZ_QTUC01000001.1"/>
</dbReference>
<reference evidence="4 5" key="1">
    <citation type="submission" date="2018-08" db="EMBL/GenBank/DDBJ databases">
        <title>Sequencing the genomes of 1000 actinobacteria strains.</title>
        <authorList>
            <person name="Klenk H.-P."/>
        </authorList>
    </citation>
    <scope>NUCLEOTIDE SEQUENCE [LARGE SCALE GENOMIC DNA]</scope>
    <source>
        <strain evidence="4 5">DSM 22891</strain>
    </source>
</reference>
<feature type="domain" description="DUF4832" evidence="2">
    <location>
        <begin position="265"/>
        <end position="456"/>
    </location>
</feature>
<name>A0A3D9VDU9_THECX</name>
<dbReference type="InterPro" id="IPR032267">
    <property type="entry name" value="DUF4832"/>
</dbReference>
<sequence>MRARVASRVAFLVGGLALVATPASAMTPTEGGMSATADVTTRTYASSSANLANPERGFYHHTETHYRADGSGYVPLDAARLRAWREEEKITQILRVFYLEKFVDTDRIDPGYLDLLRADFATARAAGVKVIVRFAYAQPKDDWPYQPPYGDAPKERVLRHIEQLAPVLRENADVIATVQAGFIGLWGEGYYTDHFVADPHDPGTVTDQDWANRREVFLALLDALPATRTIQVRTMQMKQKTLGRSTGVDGALTAAEAYTDTPVARIGHHNDCFLASPDDFGTFLSDPITLDQEYLAAETRFVPMGGETCNVNPPRSEWPTASAEMARYHYSYLNIDYHRGVLASWGDNIAEAQRRLGYRLRLIDGTFTDTVRPGRAFAIDLRLHNEGWAAPYNPRDVEIVLRGESRSYVVPVDADPRRWAPGTTSALSIRACATLPPGRYDVLLNLPAPEKRLRSQDTRPGTNESYNAAYAIQLANEGVWEGRTGYNDLGHTLVVDPHAAATPRCGAGTVTPRPQPLPH</sequence>
<comment type="caution">
    <text evidence="4">The sequence shown here is derived from an EMBL/GenBank/DDBJ whole genome shotgun (WGS) entry which is preliminary data.</text>
</comment>
<feature type="signal peptide" evidence="1">
    <location>
        <begin position="1"/>
        <end position="25"/>
    </location>
</feature>
<evidence type="ECO:0000259" key="3">
    <source>
        <dbReference type="Pfam" id="PF16173"/>
    </source>
</evidence>
<keyword evidence="5" id="KW-1185">Reference proteome</keyword>
<feature type="chain" id="PRO_5017595415" evidence="1">
    <location>
        <begin position="26"/>
        <end position="519"/>
    </location>
</feature>
<dbReference type="Pfam" id="PF16116">
    <property type="entry name" value="DUF4832"/>
    <property type="match status" value="1"/>
</dbReference>
<gene>
    <name evidence="4" type="ORF">DFJ64_2716</name>
</gene>
<evidence type="ECO:0000313" key="4">
    <source>
        <dbReference type="EMBL" id="REF37275.1"/>
    </source>
</evidence>
<evidence type="ECO:0000259" key="2">
    <source>
        <dbReference type="Pfam" id="PF16116"/>
    </source>
</evidence>
<protein>
    <submittedName>
        <fullName evidence="4">Uncharacterized protein DUF4874</fullName>
    </submittedName>
</protein>
<feature type="domain" description="DUF4874" evidence="3">
    <location>
        <begin position="53"/>
        <end position="236"/>
    </location>
</feature>
<dbReference type="Pfam" id="PF16173">
    <property type="entry name" value="DUF4874"/>
    <property type="match status" value="1"/>
</dbReference>
<proteinExistence type="predicted"/>
<keyword evidence="1" id="KW-0732">Signal</keyword>
<dbReference type="AlphaFoldDB" id="A0A3D9VDU9"/>
<dbReference type="EMBL" id="QTUC01000001">
    <property type="protein sequence ID" value="REF37275.1"/>
    <property type="molecule type" value="Genomic_DNA"/>
</dbReference>
<evidence type="ECO:0000256" key="1">
    <source>
        <dbReference type="SAM" id="SignalP"/>
    </source>
</evidence>